<evidence type="ECO:0000256" key="1">
    <source>
        <dbReference type="ARBA" id="ARBA00011900"/>
    </source>
</evidence>
<evidence type="ECO:0000256" key="2">
    <source>
        <dbReference type="ARBA" id="ARBA00022603"/>
    </source>
</evidence>
<dbReference type="AlphaFoldDB" id="A0A4R2GH17"/>
<dbReference type="Gene3D" id="3.40.50.150">
    <property type="entry name" value="Vaccinia Virus protein VP39"/>
    <property type="match status" value="2"/>
</dbReference>
<keyword evidence="2 6" id="KW-0489">Methyltransferase</keyword>
<keyword evidence="7" id="KW-1185">Reference proteome</keyword>
<proteinExistence type="predicted"/>
<dbReference type="InterPro" id="IPR029063">
    <property type="entry name" value="SAM-dependent_MTases_sf"/>
</dbReference>
<protein>
    <recommendedName>
        <fullName evidence="1">site-specific DNA-methyltransferase (adenine-specific)</fullName>
        <ecNumber evidence="1">2.1.1.72</ecNumber>
    </recommendedName>
</protein>
<gene>
    <name evidence="6" type="ORF">EV666_1347</name>
</gene>
<keyword evidence="3" id="KW-0808">Transferase</keyword>
<dbReference type="RefSeq" id="WP_132010921.1">
    <property type="nucleotide sequence ID" value="NZ_JBHUNN010000002.1"/>
</dbReference>
<comment type="caution">
    <text evidence="6">The sequence shown here is derived from an EMBL/GenBank/DDBJ whole genome shotgun (WGS) entry which is preliminary data.</text>
</comment>
<reference evidence="6 7" key="1">
    <citation type="submission" date="2019-03" db="EMBL/GenBank/DDBJ databases">
        <title>Genomic Encyclopedia of Type Strains, Phase IV (KMG-IV): sequencing the most valuable type-strain genomes for metagenomic binning, comparative biology and taxonomic classification.</title>
        <authorList>
            <person name="Goeker M."/>
        </authorList>
    </citation>
    <scope>NUCLEOTIDE SEQUENCE [LARGE SCALE GENOMIC DNA]</scope>
    <source>
        <strain evidence="6 7">DSM 22958</strain>
    </source>
</reference>
<evidence type="ECO:0000256" key="3">
    <source>
        <dbReference type="ARBA" id="ARBA00022679"/>
    </source>
</evidence>
<dbReference type="InterPro" id="IPR002941">
    <property type="entry name" value="DNA_methylase_N4/N6"/>
</dbReference>
<dbReference type="GO" id="GO:0008170">
    <property type="term" value="F:N-methyltransferase activity"/>
    <property type="evidence" value="ECO:0007669"/>
    <property type="project" value="InterPro"/>
</dbReference>
<feature type="domain" description="DNA methylase N-4/N-6" evidence="5">
    <location>
        <begin position="102"/>
        <end position="154"/>
    </location>
</feature>
<sequence>MNDLMRTTKANAPVECLGMTFPSEDARREHFLGLLAEKLKDPAFRKQEGFPQGSDDAILAMSDPPYYTACPNPWLADFVEHQGKPHEQELHYDKKPFAADVSEGKNNPVYLSHTYHTKVPHRAIMRYLLHYTRPGDVVLDSFCGTGMTGVAAQLCADRKEIQELGYRVDADGTIFEHQEEEGQKKWAKISRIGARSAILNDLSPAATFIASNFNSFDASSFETEAKAALRRVEESCSWMFLTIHNSTDDRVDRAIADLEAGRIDAMQQSGNFGRINYTVWSDVFICAECTGEIVFWDSAVDKKTGQVSEPFSCPHCGASVAKRSLERAWENKFDLELGVNIRQAKQLPVHIDYKFGKSKFSKKPDRFDIALLKAIEALPSKYRIPSDRIPVGDEARRNDDAGITHTHHFFTRRNAIGLGAYRDSHPNLFRCSNLTSTMLVASKLYRFRSQNGSFGAGGGPMSGTLYIPSLIKEIPITKLLKEHIDKMVRMKCSFTWHPTTITTTGSATRLYLSDDSVDYVFVDPPFGANIQYADLNFIWESWLAVKTNAGSEAVESRSHGKSLDDYRRLMAHCFKEAYRVLKPGRWMTVEFSNTQATVWNAIQTAMQEAGFVVANVSALDKKQGSFKAVNTTTAVKQDLVISAYKPNGGLEGRFVQNAGTEESVWDFVRTHLRYLPITKAKGSELDFVNERDPRVIFDRMVAWFIRHNAPVPMSSAEFQSSLDRLFDERDGMIFLQDQVGEYDKRRSRSHSAPQIELFVSDERSAIDWLTDFLKRRPSTYQELQPEFFGQLGAGWRKHEERPELRRLLEDNFLEYPGHGDVPSQIHSYLSTNFKDLRGLEKDDPRLKSKAKDRWFVPDPSKAKDLEQKRERSLLKEFENYKSAPGRKLKEFRLEVLRAGFKTAWGAKDYKTIIGIAQKIPEEALQEDEKLLLWYDQALTRMEADA</sequence>
<dbReference type="Proteomes" id="UP000294881">
    <property type="component" value="Unassembled WGS sequence"/>
</dbReference>
<dbReference type="EC" id="2.1.1.72" evidence="1"/>
<evidence type="ECO:0000259" key="5">
    <source>
        <dbReference type="Pfam" id="PF01555"/>
    </source>
</evidence>
<dbReference type="Pfam" id="PF01555">
    <property type="entry name" value="N6_N4_Mtase"/>
    <property type="match status" value="2"/>
</dbReference>
<dbReference type="EMBL" id="SLWL01000034">
    <property type="protein sequence ID" value="TCO07363.1"/>
    <property type="molecule type" value="Genomic_DNA"/>
</dbReference>
<evidence type="ECO:0000313" key="7">
    <source>
        <dbReference type="Proteomes" id="UP000294881"/>
    </source>
</evidence>
<name>A0A4R2GH17_9HYPH</name>
<evidence type="ECO:0000256" key="4">
    <source>
        <dbReference type="ARBA" id="ARBA00047942"/>
    </source>
</evidence>
<accession>A0A4R2GH17</accession>
<evidence type="ECO:0000313" key="6">
    <source>
        <dbReference type="EMBL" id="TCO07363.1"/>
    </source>
</evidence>
<comment type="catalytic activity">
    <reaction evidence="4">
        <text>a 2'-deoxyadenosine in DNA + S-adenosyl-L-methionine = an N(6)-methyl-2'-deoxyadenosine in DNA + S-adenosyl-L-homocysteine + H(+)</text>
        <dbReference type="Rhea" id="RHEA:15197"/>
        <dbReference type="Rhea" id="RHEA-COMP:12418"/>
        <dbReference type="Rhea" id="RHEA-COMP:12419"/>
        <dbReference type="ChEBI" id="CHEBI:15378"/>
        <dbReference type="ChEBI" id="CHEBI:57856"/>
        <dbReference type="ChEBI" id="CHEBI:59789"/>
        <dbReference type="ChEBI" id="CHEBI:90615"/>
        <dbReference type="ChEBI" id="CHEBI:90616"/>
        <dbReference type="EC" id="2.1.1.72"/>
    </reaction>
</comment>
<feature type="domain" description="DNA methylase N-4/N-6" evidence="5">
    <location>
        <begin position="517"/>
        <end position="646"/>
    </location>
</feature>
<organism evidence="6 7">
    <name type="scientific">Camelimonas lactis</name>
    <dbReference type="NCBI Taxonomy" id="659006"/>
    <lineage>
        <taxon>Bacteria</taxon>
        <taxon>Pseudomonadati</taxon>
        <taxon>Pseudomonadota</taxon>
        <taxon>Alphaproteobacteria</taxon>
        <taxon>Hyphomicrobiales</taxon>
        <taxon>Chelatococcaceae</taxon>
        <taxon>Camelimonas</taxon>
    </lineage>
</organism>
<dbReference type="GO" id="GO:0003677">
    <property type="term" value="F:DNA binding"/>
    <property type="evidence" value="ECO:0007669"/>
    <property type="project" value="InterPro"/>
</dbReference>
<dbReference type="OrthoDB" id="3197274at2"/>
<dbReference type="GO" id="GO:0009007">
    <property type="term" value="F:site-specific DNA-methyltransferase (adenine-specific) activity"/>
    <property type="evidence" value="ECO:0007669"/>
    <property type="project" value="UniProtKB-EC"/>
</dbReference>
<dbReference type="SUPFAM" id="SSF53335">
    <property type="entry name" value="S-adenosyl-L-methionine-dependent methyltransferases"/>
    <property type="match status" value="2"/>
</dbReference>
<dbReference type="GO" id="GO:0032259">
    <property type="term" value="P:methylation"/>
    <property type="evidence" value="ECO:0007669"/>
    <property type="project" value="UniProtKB-KW"/>
</dbReference>